<proteinExistence type="predicted"/>
<evidence type="ECO:0000313" key="2">
    <source>
        <dbReference type="Proteomes" id="UP001056120"/>
    </source>
</evidence>
<dbReference type="Proteomes" id="UP001056120">
    <property type="component" value="Linkage Group LG05"/>
</dbReference>
<reference evidence="2" key="1">
    <citation type="journal article" date="2022" name="Mol. Ecol. Resour.">
        <title>The genomes of chicory, endive, great burdock and yacon provide insights into Asteraceae palaeo-polyploidization history and plant inulin production.</title>
        <authorList>
            <person name="Fan W."/>
            <person name="Wang S."/>
            <person name="Wang H."/>
            <person name="Wang A."/>
            <person name="Jiang F."/>
            <person name="Liu H."/>
            <person name="Zhao H."/>
            <person name="Xu D."/>
            <person name="Zhang Y."/>
        </authorList>
    </citation>
    <scope>NUCLEOTIDE SEQUENCE [LARGE SCALE GENOMIC DNA]</scope>
    <source>
        <strain evidence="2">cv. Yunnan</strain>
    </source>
</reference>
<organism evidence="1 2">
    <name type="scientific">Smallanthus sonchifolius</name>
    <dbReference type="NCBI Taxonomy" id="185202"/>
    <lineage>
        <taxon>Eukaryota</taxon>
        <taxon>Viridiplantae</taxon>
        <taxon>Streptophyta</taxon>
        <taxon>Embryophyta</taxon>
        <taxon>Tracheophyta</taxon>
        <taxon>Spermatophyta</taxon>
        <taxon>Magnoliopsida</taxon>
        <taxon>eudicotyledons</taxon>
        <taxon>Gunneridae</taxon>
        <taxon>Pentapetalae</taxon>
        <taxon>asterids</taxon>
        <taxon>campanulids</taxon>
        <taxon>Asterales</taxon>
        <taxon>Asteraceae</taxon>
        <taxon>Asteroideae</taxon>
        <taxon>Heliantheae alliance</taxon>
        <taxon>Millerieae</taxon>
        <taxon>Smallanthus</taxon>
    </lineage>
</organism>
<comment type="caution">
    <text evidence="1">The sequence shown here is derived from an EMBL/GenBank/DDBJ whole genome shotgun (WGS) entry which is preliminary data.</text>
</comment>
<sequence>MFEAVNFQGIINFLNRSRFHVALSANPYISLPYIQQFWDTVHQDTDVEPHVLHARVNNTEVAISMETIRAALALGGAVYDPMSYPGTLIMGCFQRMGYRGRPNDTQARKGGLVGEWTYFMHVIIQCLSPRKAGTDCLKSALQAAMVALTLNKRFNFALHIYRELVMQINPLEGQGFLMYPRFVQMILNHLIPDLPQHPILLTLTPMSKRIFTDCTRVKQQNVALIPVPTPLFGHLINPDYVEPLNDHWFHPGELVQGQVQNQVQQQQQQQVQAQRQVPIQQQQQVPIQ</sequence>
<keyword evidence="2" id="KW-1185">Reference proteome</keyword>
<evidence type="ECO:0000313" key="1">
    <source>
        <dbReference type="EMBL" id="KAI3815774.1"/>
    </source>
</evidence>
<accession>A0ACB9J650</accession>
<name>A0ACB9J650_9ASTR</name>
<gene>
    <name evidence="1" type="ORF">L1987_15455</name>
</gene>
<protein>
    <submittedName>
        <fullName evidence="1">Uncharacterized protein</fullName>
    </submittedName>
</protein>
<reference evidence="1 2" key="2">
    <citation type="journal article" date="2022" name="Mol. Ecol. Resour.">
        <title>The genomes of chicory, endive, great burdock and yacon provide insights into Asteraceae paleo-polyploidization history and plant inulin production.</title>
        <authorList>
            <person name="Fan W."/>
            <person name="Wang S."/>
            <person name="Wang H."/>
            <person name="Wang A."/>
            <person name="Jiang F."/>
            <person name="Liu H."/>
            <person name="Zhao H."/>
            <person name="Xu D."/>
            <person name="Zhang Y."/>
        </authorList>
    </citation>
    <scope>NUCLEOTIDE SEQUENCE [LARGE SCALE GENOMIC DNA]</scope>
    <source>
        <strain evidence="2">cv. Yunnan</strain>
        <tissue evidence="1">Leaves</tissue>
    </source>
</reference>
<dbReference type="EMBL" id="CM042022">
    <property type="protein sequence ID" value="KAI3815774.1"/>
    <property type="molecule type" value="Genomic_DNA"/>
</dbReference>